<reference evidence="2" key="1">
    <citation type="submission" date="2021-07" db="EMBL/GenBank/DDBJ databases">
        <title>Elsinoe batatas strain:CRI-CJ2 Genome sequencing and assembly.</title>
        <authorList>
            <person name="Huang L."/>
        </authorList>
    </citation>
    <scope>NUCLEOTIDE SEQUENCE</scope>
    <source>
        <strain evidence="2">CRI-CJ2</strain>
    </source>
</reference>
<protein>
    <submittedName>
        <fullName evidence="2">Uncharacterized protein</fullName>
    </submittedName>
</protein>
<dbReference type="EMBL" id="JAESVG020000011">
    <property type="protein sequence ID" value="KAG8622917.1"/>
    <property type="molecule type" value="Genomic_DNA"/>
</dbReference>
<evidence type="ECO:0000313" key="2">
    <source>
        <dbReference type="EMBL" id="KAG8622917.1"/>
    </source>
</evidence>
<proteinExistence type="predicted"/>
<feature type="region of interest" description="Disordered" evidence="1">
    <location>
        <begin position="1"/>
        <end position="22"/>
    </location>
</feature>
<dbReference type="AlphaFoldDB" id="A0A8K0KSX6"/>
<evidence type="ECO:0000256" key="1">
    <source>
        <dbReference type="SAM" id="MobiDB-lite"/>
    </source>
</evidence>
<feature type="compositionally biased region" description="Basic and acidic residues" evidence="1">
    <location>
        <begin position="1"/>
        <end position="15"/>
    </location>
</feature>
<name>A0A8K0KSX6_9PEZI</name>
<organism evidence="2 3">
    <name type="scientific">Elsinoe batatas</name>
    <dbReference type="NCBI Taxonomy" id="2601811"/>
    <lineage>
        <taxon>Eukaryota</taxon>
        <taxon>Fungi</taxon>
        <taxon>Dikarya</taxon>
        <taxon>Ascomycota</taxon>
        <taxon>Pezizomycotina</taxon>
        <taxon>Dothideomycetes</taxon>
        <taxon>Dothideomycetidae</taxon>
        <taxon>Myriangiales</taxon>
        <taxon>Elsinoaceae</taxon>
        <taxon>Elsinoe</taxon>
    </lineage>
</organism>
<gene>
    <name evidence="2" type="ORF">KVT40_009234</name>
</gene>
<sequence>MKPEGGEPRTTDRRPLRFRQRAEVNPPVPLPISFTTVQNALHRHKRVSSSGSRQPSSIVLKAWFSKSAHSLRLMIRRTRILCIGTKEDGRAISMVSQQTVQLLQRCLAHSFERRMIAVRPRYMSFEPSTM</sequence>
<evidence type="ECO:0000313" key="3">
    <source>
        <dbReference type="Proteomes" id="UP000809789"/>
    </source>
</evidence>
<keyword evidence="3" id="KW-1185">Reference proteome</keyword>
<comment type="caution">
    <text evidence="2">The sequence shown here is derived from an EMBL/GenBank/DDBJ whole genome shotgun (WGS) entry which is preliminary data.</text>
</comment>
<accession>A0A8K0KSX6</accession>
<dbReference type="Proteomes" id="UP000809789">
    <property type="component" value="Unassembled WGS sequence"/>
</dbReference>